<dbReference type="GO" id="GO:0016872">
    <property type="term" value="F:intramolecular lyase activity"/>
    <property type="evidence" value="ECO:0007669"/>
    <property type="project" value="InterPro"/>
</dbReference>
<dbReference type="RefSeq" id="WP_077347260.1">
    <property type="nucleotide sequence ID" value="NZ_CP019607.1"/>
</dbReference>
<feature type="domain" description="Lycopene cyclase" evidence="9">
    <location>
        <begin position="7"/>
        <end position="94"/>
    </location>
</feature>
<evidence type="ECO:0000256" key="4">
    <source>
        <dbReference type="ARBA" id="ARBA00022746"/>
    </source>
</evidence>
<dbReference type="NCBIfam" id="TIGR03462">
    <property type="entry name" value="CarR_dom_SF"/>
    <property type="match status" value="1"/>
</dbReference>
<comment type="subcellular location">
    <subcellularLocation>
        <location evidence="1">Membrane</location>
        <topology evidence="1">Multi-pass membrane protein</topology>
    </subcellularLocation>
</comment>
<dbReference type="InterPro" id="IPR017825">
    <property type="entry name" value="Lycopene_cyclase_dom"/>
</dbReference>
<evidence type="ECO:0000313" key="11">
    <source>
        <dbReference type="Proteomes" id="UP000188235"/>
    </source>
</evidence>
<evidence type="ECO:0000256" key="5">
    <source>
        <dbReference type="ARBA" id="ARBA00022989"/>
    </source>
</evidence>
<comment type="pathway">
    <text evidence="2">Carotenoid biosynthesis.</text>
</comment>
<evidence type="ECO:0000256" key="1">
    <source>
        <dbReference type="ARBA" id="ARBA00004141"/>
    </source>
</evidence>
<evidence type="ECO:0000256" key="8">
    <source>
        <dbReference type="SAM" id="Phobius"/>
    </source>
</evidence>
<dbReference type="GO" id="GO:0016117">
    <property type="term" value="P:carotenoid biosynthetic process"/>
    <property type="evidence" value="ECO:0007669"/>
    <property type="project" value="UniProtKB-KW"/>
</dbReference>
<dbReference type="Pfam" id="PF18916">
    <property type="entry name" value="Lycopene_cyc"/>
    <property type="match status" value="1"/>
</dbReference>
<dbReference type="STRING" id="399497.BW733_01500"/>
<organism evidence="10 11">
    <name type="scientific">Tessaracoccus flavescens</name>
    <dbReference type="NCBI Taxonomy" id="399497"/>
    <lineage>
        <taxon>Bacteria</taxon>
        <taxon>Bacillati</taxon>
        <taxon>Actinomycetota</taxon>
        <taxon>Actinomycetes</taxon>
        <taxon>Propionibacteriales</taxon>
        <taxon>Propionibacteriaceae</taxon>
        <taxon>Tessaracoccus</taxon>
    </lineage>
</organism>
<keyword evidence="7" id="KW-0413">Isomerase</keyword>
<evidence type="ECO:0000256" key="6">
    <source>
        <dbReference type="ARBA" id="ARBA00023136"/>
    </source>
</evidence>
<keyword evidence="4" id="KW-0125">Carotenoid biosynthesis</keyword>
<dbReference type="AlphaFoldDB" id="A0A1Q2CUE1"/>
<dbReference type="KEGG" id="tfa:BW733_01500"/>
<dbReference type="GO" id="GO:0045436">
    <property type="term" value="F:lycopene beta cyclase activity"/>
    <property type="evidence" value="ECO:0007669"/>
    <property type="project" value="UniProtKB-ARBA"/>
</dbReference>
<reference evidence="10 11" key="1">
    <citation type="journal article" date="2008" name="Int. J. Syst. Evol. Microbiol.">
        <title>Tessaracoccus flavescens sp. nov., isolated from marine sediment.</title>
        <authorList>
            <person name="Lee D.W."/>
            <person name="Lee S.D."/>
        </authorList>
    </citation>
    <scope>NUCLEOTIDE SEQUENCE [LARGE SCALE GENOMIC DNA]</scope>
    <source>
        <strain evidence="10 11">SST-39T</strain>
    </source>
</reference>
<keyword evidence="5 8" id="KW-1133">Transmembrane helix</keyword>
<dbReference type="GO" id="GO:0016020">
    <property type="term" value="C:membrane"/>
    <property type="evidence" value="ECO:0007669"/>
    <property type="project" value="UniProtKB-SubCell"/>
</dbReference>
<feature type="transmembrane region" description="Helical" evidence="8">
    <location>
        <begin position="71"/>
        <end position="93"/>
    </location>
</feature>
<dbReference type="Proteomes" id="UP000188235">
    <property type="component" value="Chromosome"/>
</dbReference>
<feature type="transmembrane region" description="Helical" evidence="8">
    <location>
        <begin position="36"/>
        <end position="59"/>
    </location>
</feature>
<keyword evidence="6 8" id="KW-0472">Membrane</keyword>
<sequence>MDNWQYLIVLGLCILITLPLEFGFGARVYRNPRRLVLAMAPMLVIFIAWDILGILRGHWWYSERYLSGLKIGVIPIEEIAFFLVIPICGLLTYEGVRKVWAVLTTPGRITWSLRDGLERVSEEADA</sequence>
<evidence type="ECO:0000256" key="2">
    <source>
        <dbReference type="ARBA" id="ARBA00004829"/>
    </source>
</evidence>
<keyword evidence="3 8" id="KW-0812">Transmembrane</keyword>
<keyword evidence="11" id="KW-1185">Reference proteome</keyword>
<evidence type="ECO:0000256" key="7">
    <source>
        <dbReference type="ARBA" id="ARBA00023235"/>
    </source>
</evidence>
<proteinExistence type="predicted"/>
<evidence type="ECO:0000256" key="3">
    <source>
        <dbReference type="ARBA" id="ARBA00022692"/>
    </source>
</evidence>
<evidence type="ECO:0000313" key="10">
    <source>
        <dbReference type="EMBL" id="AQP49704.1"/>
    </source>
</evidence>
<evidence type="ECO:0000259" key="9">
    <source>
        <dbReference type="Pfam" id="PF18916"/>
    </source>
</evidence>
<accession>A0A1Q2CUE1</accession>
<gene>
    <name evidence="10" type="ORF">BW733_01500</name>
</gene>
<name>A0A1Q2CUE1_9ACTN</name>
<dbReference type="EMBL" id="CP019607">
    <property type="protein sequence ID" value="AQP49704.1"/>
    <property type="molecule type" value="Genomic_DNA"/>
</dbReference>
<dbReference type="OrthoDB" id="5195186at2"/>
<feature type="transmembrane region" description="Helical" evidence="8">
    <location>
        <begin position="6"/>
        <end position="24"/>
    </location>
</feature>
<protein>
    <submittedName>
        <fullName evidence="10">Lycopene cyclase</fullName>
    </submittedName>
</protein>